<dbReference type="Proteomes" id="UP000315816">
    <property type="component" value="Unassembled WGS sequence"/>
</dbReference>
<protein>
    <submittedName>
        <fullName evidence="5">SMP-30/gluconolactonase/LRE family protein</fullName>
    </submittedName>
</protein>
<name>A0A545SNB1_9RHOB</name>
<feature type="binding site" evidence="3">
    <location>
        <position position="19"/>
    </location>
    <ligand>
        <name>a divalent metal cation</name>
        <dbReference type="ChEBI" id="CHEBI:60240"/>
    </ligand>
</feature>
<gene>
    <name evidence="5" type="ORF">FIL88_13985</name>
</gene>
<evidence type="ECO:0000256" key="1">
    <source>
        <dbReference type="ARBA" id="ARBA00022801"/>
    </source>
</evidence>
<dbReference type="PRINTS" id="PR01790">
    <property type="entry name" value="SMP30FAMILY"/>
</dbReference>
<sequence length="288" mass="31581">MFVEGAQLCQLYTGAIWTEGPVYFPKTDTLIFSDIPNHRLLACGAKGVVTVIDADSNYTNGNTRTPDGRRVSCQHLTNSVVRVEEDGTQTVLASMFQGKRLNSPNDVVVASDGAVWFTDPTYGILSDHEGRARPSEQDGCYVFRIDPVTGACEMVCDTMKMPNGLAFSVDEKTLYVADSSKSHFEDGYHHVLAFDVVNGRRLENQRVFHVIEHRVPDGMRVDEFDNLWCSSGRGVEIIAADGTHLGHIAVPEVTANLTFGGPDGRRLFITATTSLYAIDVAVRGAEFT</sequence>
<proteinExistence type="predicted"/>
<evidence type="ECO:0000256" key="2">
    <source>
        <dbReference type="PIRSR" id="PIRSR605511-1"/>
    </source>
</evidence>
<feature type="binding site" evidence="3">
    <location>
        <position position="163"/>
    </location>
    <ligand>
        <name>a divalent metal cation</name>
        <dbReference type="ChEBI" id="CHEBI:60240"/>
    </ligand>
</feature>
<organism evidence="5 6">
    <name type="scientific">Aliiroseovarius halocynthiae</name>
    <dbReference type="NCBI Taxonomy" id="985055"/>
    <lineage>
        <taxon>Bacteria</taxon>
        <taxon>Pseudomonadati</taxon>
        <taxon>Pseudomonadota</taxon>
        <taxon>Alphaproteobacteria</taxon>
        <taxon>Rhodobacterales</taxon>
        <taxon>Paracoccaceae</taxon>
        <taxon>Aliiroseovarius</taxon>
    </lineage>
</organism>
<evidence type="ECO:0000259" key="4">
    <source>
        <dbReference type="Pfam" id="PF08450"/>
    </source>
</evidence>
<dbReference type="AlphaFoldDB" id="A0A545SNB1"/>
<dbReference type="InterPro" id="IPR051262">
    <property type="entry name" value="SMP-30/CGR1_Lactonase"/>
</dbReference>
<dbReference type="SUPFAM" id="SSF63829">
    <property type="entry name" value="Calcium-dependent phosphotriesterase"/>
    <property type="match status" value="1"/>
</dbReference>
<feature type="binding site" evidence="3">
    <location>
        <position position="217"/>
    </location>
    <ligand>
        <name>a divalent metal cation</name>
        <dbReference type="ChEBI" id="CHEBI:60240"/>
    </ligand>
</feature>
<keyword evidence="1" id="KW-0378">Hydrolase</keyword>
<keyword evidence="3" id="KW-0862">Zinc</keyword>
<dbReference type="GO" id="GO:0016787">
    <property type="term" value="F:hydrolase activity"/>
    <property type="evidence" value="ECO:0007669"/>
    <property type="project" value="UniProtKB-KW"/>
</dbReference>
<reference evidence="5 6" key="1">
    <citation type="submission" date="2019-06" db="EMBL/GenBank/DDBJ databases">
        <title>A novel species of marine bacteria.</title>
        <authorList>
            <person name="Wang Y."/>
        </authorList>
    </citation>
    <scope>NUCLEOTIDE SEQUENCE [LARGE SCALE GENOMIC DNA]</scope>
    <source>
        <strain evidence="5 6">MA1-10</strain>
    </source>
</reference>
<dbReference type="EMBL" id="VICH01000010">
    <property type="protein sequence ID" value="TQV66480.1"/>
    <property type="molecule type" value="Genomic_DNA"/>
</dbReference>
<dbReference type="Gene3D" id="2.120.10.30">
    <property type="entry name" value="TolB, C-terminal domain"/>
    <property type="match status" value="1"/>
</dbReference>
<keyword evidence="6" id="KW-1185">Reference proteome</keyword>
<evidence type="ECO:0000256" key="3">
    <source>
        <dbReference type="PIRSR" id="PIRSR605511-2"/>
    </source>
</evidence>
<accession>A0A545SNB1</accession>
<dbReference type="PANTHER" id="PTHR47572:SF4">
    <property type="entry name" value="LACTONASE DRP35"/>
    <property type="match status" value="1"/>
</dbReference>
<feature type="binding site" evidence="3">
    <location>
        <position position="105"/>
    </location>
    <ligand>
        <name>substrate</name>
    </ligand>
</feature>
<dbReference type="InterPro" id="IPR011042">
    <property type="entry name" value="6-blade_b-propeller_TolB-like"/>
</dbReference>
<dbReference type="Pfam" id="PF08450">
    <property type="entry name" value="SGL"/>
    <property type="match status" value="1"/>
</dbReference>
<feature type="active site" description="Proton donor/acceptor" evidence="2">
    <location>
        <position position="217"/>
    </location>
</feature>
<keyword evidence="3" id="KW-0479">Metal-binding</keyword>
<dbReference type="GO" id="GO:0046872">
    <property type="term" value="F:metal ion binding"/>
    <property type="evidence" value="ECO:0007669"/>
    <property type="project" value="UniProtKB-KW"/>
</dbReference>
<dbReference type="InterPro" id="IPR013658">
    <property type="entry name" value="SGL"/>
</dbReference>
<dbReference type="InterPro" id="IPR005511">
    <property type="entry name" value="SMP-30"/>
</dbReference>
<evidence type="ECO:0000313" key="6">
    <source>
        <dbReference type="Proteomes" id="UP000315816"/>
    </source>
</evidence>
<dbReference type="PANTHER" id="PTHR47572">
    <property type="entry name" value="LIPOPROTEIN-RELATED"/>
    <property type="match status" value="1"/>
</dbReference>
<dbReference type="OrthoDB" id="241638at2"/>
<evidence type="ECO:0000313" key="5">
    <source>
        <dbReference type="EMBL" id="TQV66480.1"/>
    </source>
</evidence>
<comment type="caution">
    <text evidence="5">The sequence shown here is derived from an EMBL/GenBank/DDBJ whole genome shotgun (WGS) entry which is preliminary data.</text>
</comment>
<feature type="domain" description="SMP-30/Gluconolactonase/LRE-like region" evidence="4">
    <location>
        <begin position="17"/>
        <end position="272"/>
    </location>
</feature>
<comment type="cofactor">
    <cofactor evidence="3">
        <name>Zn(2+)</name>
        <dbReference type="ChEBI" id="CHEBI:29105"/>
    </cofactor>
    <text evidence="3">Binds 1 divalent metal cation per subunit.</text>
</comment>